<dbReference type="InterPro" id="IPR000184">
    <property type="entry name" value="Bac_surfAg_D15"/>
</dbReference>
<comment type="caution">
    <text evidence="8">The sequence shown here is derived from an EMBL/GenBank/DDBJ whole genome shotgun (WGS) entry which is preliminary data.</text>
</comment>
<dbReference type="InterPro" id="IPR039910">
    <property type="entry name" value="D15-like"/>
</dbReference>
<evidence type="ECO:0000256" key="5">
    <source>
        <dbReference type="ARBA" id="ARBA00023136"/>
    </source>
</evidence>
<keyword evidence="4" id="KW-0812">Transmembrane</keyword>
<evidence type="ECO:0000256" key="3">
    <source>
        <dbReference type="ARBA" id="ARBA00022452"/>
    </source>
</evidence>
<comment type="subcellular location">
    <subcellularLocation>
        <location evidence="1">Mitochondrion outer membrane</location>
        <topology evidence="1">Multi-pass membrane protein</topology>
    </subcellularLocation>
</comment>
<dbReference type="Pfam" id="PF01103">
    <property type="entry name" value="Omp85"/>
    <property type="match status" value="1"/>
</dbReference>
<evidence type="ECO:0000256" key="4">
    <source>
        <dbReference type="ARBA" id="ARBA00022692"/>
    </source>
</evidence>
<evidence type="ECO:0000256" key="1">
    <source>
        <dbReference type="ARBA" id="ARBA00004374"/>
    </source>
</evidence>
<evidence type="ECO:0000256" key="6">
    <source>
        <dbReference type="SAM" id="Coils"/>
    </source>
</evidence>
<gene>
    <name evidence="8" type="ORF">DIURU_001496</name>
</gene>
<dbReference type="RefSeq" id="XP_034013724.1">
    <property type="nucleotide sequence ID" value="XM_034154045.1"/>
</dbReference>
<proteinExistence type="inferred from homology"/>
<dbReference type="OMA" id="SGIWRQI"/>
<protein>
    <recommendedName>
        <fullName evidence="7">Bacterial surface antigen (D15) domain-containing protein</fullName>
    </recommendedName>
</protein>
<dbReference type="VEuPathDB" id="FungiDB:DIURU_001496"/>
<dbReference type="Gene3D" id="2.40.160.50">
    <property type="entry name" value="membrane protein fhac: a member of the omp85/tpsb transporter family"/>
    <property type="match status" value="1"/>
</dbReference>
<feature type="coiled-coil region" evidence="6">
    <location>
        <begin position="19"/>
        <end position="49"/>
    </location>
</feature>
<evidence type="ECO:0000256" key="2">
    <source>
        <dbReference type="ARBA" id="ARBA00010913"/>
    </source>
</evidence>
<feature type="domain" description="Bacterial surface antigen (D15)" evidence="7">
    <location>
        <begin position="169"/>
        <end position="481"/>
    </location>
</feature>
<dbReference type="EMBL" id="SWFT01000048">
    <property type="protein sequence ID" value="KAA8905423.1"/>
    <property type="molecule type" value="Genomic_DNA"/>
</dbReference>
<dbReference type="OrthoDB" id="1724197at2759"/>
<dbReference type="GO" id="GO:0045040">
    <property type="term" value="P:protein insertion into mitochondrial outer membrane"/>
    <property type="evidence" value="ECO:0007669"/>
    <property type="project" value="TreeGrafter"/>
</dbReference>
<dbReference type="Proteomes" id="UP000449547">
    <property type="component" value="Unassembled WGS sequence"/>
</dbReference>
<dbReference type="PANTHER" id="PTHR12815:SF18">
    <property type="entry name" value="SORTING AND ASSEMBLY MACHINERY COMPONENT 50 HOMOLOG"/>
    <property type="match status" value="1"/>
</dbReference>
<accession>A0A642UTZ6</accession>
<organism evidence="8 9">
    <name type="scientific">Diutina rugosa</name>
    <name type="common">Yeast</name>
    <name type="synonym">Candida rugosa</name>
    <dbReference type="NCBI Taxonomy" id="5481"/>
    <lineage>
        <taxon>Eukaryota</taxon>
        <taxon>Fungi</taxon>
        <taxon>Dikarya</taxon>
        <taxon>Ascomycota</taxon>
        <taxon>Saccharomycotina</taxon>
        <taxon>Pichiomycetes</taxon>
        <taxon>Debaryomycetaceae</taxon>
        <taxon>Diutina</taxon>
    </lineage>
</organism>
<evidence type="ECO:0000313" key="8">
    <source>
        <dbReference type="EMBL" id="KAA8905423.1"/>
    </source>
</evidence>
<keyword evidence="3" id="KW-1134">Transmembrane beta strand</keyword>
<dbReference type="AlphaFoldDB" id="A0A642UTZ6"/>
<evidence type="ECO:0000313" key="9">
    <source>
        <dbReference type="Proteomes" id="UP000449547"/>
    </source>
</evidence>
<sequence length="482" mass="53856">MSLDHDDDLLNTLSSSSRYANQSKLESKLEAELAQLEQQRAEIARRQQMEYLGGVISDNATTPVFVRNVQITNGQAYRSSFLQSQFNQFTNKQPLTLAELMRGLDRTCRQFQKLGMVDQCVVQLHQVNGRQLSVVPVFNTVPIKRFFAKTGTNIGNGEGDGYIQFQLRNLFGGGEHLAFDAVTGTKTNSSYLLNYRMPIANNGDHMFDISAYSNSRQHDWFGSNVYNRGITTKIYSQYDKEVSPINHDLSLETCFRTLDNLSSKSSDVILQSGVHLKTSLLYNAVYDTRDNAHLPFRGQYARLGLEHNGFTSLVKFPYSKLVAETQSAHSLGHHQLIFTNKAGVIVPHSKYGTSIMDRFFIGGPNDVRAFLLNGLGPKQFTSAVGGNTFFNGGVSLVSPIPWLKDAEQSGFRLHSFINYGKLVATTDVHQLLTKGYSSSIGVGILFNHPMARFELNFVLPVTAHQRDLERKGLQWGIGVSFL</sequence>
<comment type="similarity">
    <text evidence="2">Belongs to the SAM50/omp85 family.</text>
</comment>
<dbReference type="GeneID" id="54780149"/>
<name>A0A642UTZ6_DIURU</name>
<reference evidence="8 9" key="1">
    <citation type="submission" date="2019-07" db="EMBL/GenBank/DDBJ databases">
        <title>Genome assembly of two rare yeast pathogens: Diutina rugosa and Trichomonascus ciferrii.</title>
        <authorList>
            <person name="Mixao V."/>
            <person name="Saus E."/>
            <person name="Hansen A."/>
            <person name="Lass-Flor C."/>
            <person name="Gabaldon T."/>
        </authorList>
    </citation>
    <scope>NUCLEOTIDE SEQUENCE [LARGE SCALE GENOMIC DNA]</scope>
    <source>
        <strain evidence="8 9">CBS 613</strain>
    </source>
</reference>
<keyword evidence="5" id="KW-0472">Membrane</keyword>
<dbReference type="PANTHER" id="PTHR12815">
    <property type="entry name" value="SORTING AND ASSEMBLY MACHINERY SAMM50 PROTEIN FAMILY MEMBER"/>
    <property type="match status" value="1"/>
</dbReference>
<evidence type="ECO:0000259" key="7">
    <source>
        <dbReference type="Pfam" id="PF01103"/>
    </source>
</evidence>
<dbReference type="GO" id="GO:0005741">
    <property type="term" value="C:mitochondrial outer membrane"/>
    <property type="evidence" value="ECO:0007669"/>
    <property type="project" value="UniProtKB-SubCell"/>
</dbReference>
<keyword evidence="9" id="KW-1185">Reference proteome</keyword>
<keyword evidence="6" id="KW-0175">Coiled coil</keyword>